<dbReference type="EMBL" id="RYZH01000044">
    <property type="protein sequence ID" value="RUL84926.1"/>
    <property type="molecule type" value="Genomic_DNA"/>
</dbReference>
<proteinExistence type="predicted"/>
<dbReference type="OrthoDB" id="288307at2"/>
<name>A0A432MFQ2_9BACT</name>
<dbReference type="AlphaFoldDB" id="A0A432MFQ2"/>
<protein>
    <submittedName>
        <fullName evidence="1">Uncharacterized protein</fullName>
    </submittedName>
</protein>
<organism evidence="1 2">
    <name type="scientific">Tautonia sociabilis</name>
    <dbReference type="NCBI Taxonomy" id="2080755"/>
    <lineage>
        <taxon>Bacteria</taxon>
        <taxon>Pseudomonadati</taxon>
        <taxon>Planctomycetota</taxon>
        <taxon>Planctomycetia</taxon>
        <taxon>Isosphaerales</taxon>
        <taxon>Isosphaeraceae</taxon>
        <taxon>Tautonia</taxon>
    </lineage>
</organism>
<reference evidence="1 2" key="1">
    <citation type="submission" date="2018-12" db="EMBL/GenBank/DDBJ databases">
        <authorList>
            <person name="Toschakov S.V."/>
        </authorList>
    </citation>
    <scope>NUCLEOTIDE SEQUENCE [LARGE SCALE GENOMIC DNA]</scope>
    <source>
        <strain evidence="1 2">GM2012</strain>
    </source>
</reference>
<accession>A0A432MFQ2</accession>
<sequence>MRRRPWPGNARVMAVLSSLLLGGCVGPGGEGDEGARTAATEFLDEVRAGRLEAAWQGTSAEFKSLMGLENLRDFVRAHPVLGEPAEYAETRALDRGGLDLAECVFLAPAFPKGAAGGSTITVLVAEGDEGWAVERLTVD</sequence>
<dbReference type="Proteomes" id="UP000280296">
    <property type="component" value="Unassembled WGS sequence"/>
</dbReference>
<evidence type="ECO:0000313" key="1">
    <source>
        <dbReference type="EMBL" id="RUL84926.1"/>
    </source>
</evidence>
<reference evidence="1 2" key="2">
    <citation type="submission" date="2019-01" db="EMBL/GenBank/DDBJ databases">
        <title>Tautonia sociabilis, a novel thermotolerant planctomycete of Isosphaeraceae family, isolated from a 4000 m deep subterranean habitat.</title>
        <authorList>
            <person name="Kovaleva O.L."/>
            <person name="Elcheninov A.G."/>
            <person name="Van Heerden E."/>
            <person name="Toshchakov S.V."/>
            <person name="Novikov A."/>
            <person name="Bonch-Osmolovskaya E.A."/>
            <person name="Kublanov I.V."/>
        </authorList>
    </citation>
    <scope>NUCLEOTIDE SEQUENCE [LARGE SCALE GENOMIC DNA]</scope>
    <source>
        <strain evidence="1 2">GM2012</strain>
    </source>
</reference>
<comment type="caution">
    <text evidence="1">The sequence shown here is derived from an EMBL/GenBank/DDBJ whole genome shotgun (WGS) entry which is preliminary data.</text>
</comment>
<dbReference type="RefSeq" id="WP_126727135.1">
    <property type="nucleotide sequence ID" value="NZ_RYZH01000044.1"/>
</dbReference>
<gene>
    <name evidence="1" type="ORF">TsocGM_19485</name>
</gene>
<dbReference type="PROSITE" id="PS51257">
    <property type="entry name" value="PROKAR_LIPOPROTEIN"/>
    <property type="match status" value="1"/>
</dbReference>
<evidence type="ECO:0000313" key="2">
    <source>
        <dbReference type="Proteomes" id="UP000280296"/>
    </source>
</evidence>
<keyword evidence="2" id="KW-1185">Reference proteome</keyword>